<dbReference type="FunFam" id="1.10.555.10:FF:000018">
    <property type="entry name" value="Rho GTPase activating protein 28"/>
    <property type="match status" value="1"/>
</dbReference>
<dbReference type="GO" id="GO:0005096">
    <property type="term" value="F:GTPase activator activity"/>
    <property type="evidence" value="ECO:0007669"/>
    <property type="project" value="UniProtKB-KW"/>
</dbReference>
<evidence type="ECO:0000256" key="1">
    <source>
        <dbReference type="ARBA" id="ARBA00022468"/>
    </source>
</evidence>
<evidence type="ECO:0000259" key="4">
    <source>
        <dbReference type="PROSITE" id="PS50238"/>
    </source>
</evidence>
<sequence length="678" mass="76986">MDKLSDFIPHGYLTKLLNFWIVVSLSANFASTLHDLILQWELKFLELRAVRLILKGPFFYSSSTTCPCEMNQQQTSSCSKQDPSPLSMNDFWVEVEHIKQTQDSDGEENNCSEPSTPEEGEAEEDWLQDTGLSPLIGNQTTEEENVILLTTLTRTQTMAVQKRLDSYSRSLRKRTKHSARDVRDVFDKTKTRISDCLTDGNGIFKSAPPTVNGKTSKSSNSLDKVSETLNTFYTDVAYSEQAAVGLNIENRMVWQPETLPNIEIQKGRLGVTRVSDLSPLDMKQVPALALIEVTALFDILDLELKRNKTPKCKATENKLFGVMLNNLLEYDQKRFPHTPTPIPLILQEIMKCLEKKGLDVQGILRIPGSQTRIKSLKQCLEQRFYDGLFGWDDVNPHDASGLLKLFLRELPTPLLTAEYLPAFTAVQKITDLKQRIQALNLLTLVLPEPNRQTLKALLGFLRKVASHEKSNLMSLWNISTIIAPNLFLYRGNNSKNPEGGEKLQAEGVAGVVMTMVHYQDLLWTVPTFLVSQVRKLNENSSKRYGFGDRRIRNFLRKIHTDKEKNEKNHTEASKHVKVGCSLFLKETLHVELNEGLKAKDVLQQFRKQVTQHLWQWVNSAALMKCNGSFEFPNLDLYEVGGNISERCLDPNTYLVDLQNVNPTGEWVIKPRPPVSHIS</sequence>
<keyword evidence="1" id="KW-0343">GTPase activation</keyword>
<evidence type="ECO:0000313" key="5">
    <source>
        <dbReference type="EMBL" id="CAH2292731.1"/>
    </source>
</evidence>
<dbReference type="GO" id="GO:0007165">
    <property type="term" value="P:signal transduction"/>
    <property type="evidence" value="ECO:0007669"/>
    <property type="project" value="InterPro"/>
</dbReference>
<protein>
    <submittedName>
        <fullName evidence="5">Rho GTPase-activating 40 isoform X1</fullName>
    </submittedName>
</protein>
<evidence type="ECO:0000313" key="6">
    <source>
        <dbReference type="Proteomes" id="UP001295444"/>
    </source>
</evidence>
<dbReference type="Proteomes" id="UP001295444">
    <property type="component" value="Chromosome 05"/>
</dbReference>
<dbReference type="GO" id="GO:0005737">
    <property type="term" value="C:cytoplasm"/>
    <property type="evidence" value="ECO:0007669"/>
    <property type="project" value="TreeGrafter"/>
</dbReference>
<proteinExistence type="predicted"/>
<dbReference type="Gene3D" id="1.10.555.10">
    <property type="entry name" value="Rho GTPase activation protein"/>
    <property type="match status" value="1"/>
</dbReference>
<evidence type="ECO:0000256" key="3">
    <source>
        <dbReference type="SAM" id="MobiDB-lite"/>
    </source>
</evidence>
<feature type="region of interest" description="Disordered" evidence="3">
    <location>
        <begin position="100"/>
        <end position="124"/>
    </location>
</feature>
<accession>A0AAD1W7W8</accession>
<dbReference type="PANTHER" id="PTHR14963">
    <property type="entry name" value="RHO GTPASE ACTIVATING PROTEIN 18,19-RELATED"/>
    <property type="match status" value="1"/>
</dbReference>
<dbReference type="SUPFAM" id="SSF48350">
    <property type="entry name" value="GTPase activation domain, GAP"/>
    <property type="match status" value="1"/>
</dbReference>
<dbReference type="InterPro" id="IPR057323">
    <property type="entry name" value="RHG40/28/18_ubiquitin"/>
</dbReference>
<feature type="domain" description="Rho-GAP" evidence="4">
    <location>
        <begin position="322"/>
        <end position="523"/>
    </location>
</feature>
<dbReference type="PANTHER" id="PTHR14963:SF4">
    <property type="entry name" value="RHO GTPASE-ACTIVATING PROTEIN 40"/>
    <property type="match status" value="1"/>
</dbReference>
<dbReference type="InterPro" id="IPR008936">
    <property type="entry name" value="Rho_GTPase_activation_prot"/>
</dbReference>
<dbReference type="PROSITE" id="PS50238">
    <property type="entry name" value="RHOGAP"/>
    <property type="match status" value="1"/>
</dbReference>
<dbReference type="SMART" id="SM00324">
    <property type="entry name" value="RhoGAP"/>
    <property type="match status" value="1"/>
</dbReference>
<dbReference type="EMBL" id="OW240916">
    <property type="protein sequence ID" value="CAH2292731.1"/>
    <property type="molecule type" value="Genomic_DNA"/>
</dbReference>
<feature type="compositionally biased region" description="Acidic residues" evidence="3">
    <location>
        <begin position="104"/>
        <end position="124"/>
    </location>
</feature>
<gene>
    <name evidence="5" type="ORF">PECUL_23A011563</name>
</gene>
<dbReference type="GO" id="GO:0051056">
    <property type="term" value="P:regulation of small GTPase mediated signal transduction"/>
    <property type="evidence" value="ECO:0007669"/>
    <property type="project" value="TreeGrafter"/>
</dbReference>
<dbReference type="GO" id="GO:0030833">
    <property type="term" value="P:regulation of actin filament polymerization"/>
    <property type="evidence" value="ECO:0007669"/>
    <property type="project" value="TreeGrafter"/>
</dbReference>
<keyword evidence="6" id="KW-1185">Reference proteome</keyword>
<name>A0AAD1W7W8_PELCU</name>
<comment type="function">
    <text evidence="2">GTPase activator for the Rho-type GTPases by converting them to an inactive GDP-bound state.</text>
</comment>
<reference evidence="5" key="1">
    <citation type="submission" date="2022-03" db="EMBL/GenBank/DDBJ databases">
        <authorList>
            <person name="Alioto T."/>
            <person name="Alioto T."/>
            <person name="Gomez Garrido J."/>
        </authorList>
    </citation>
    <scope>NUCLEOTIDE SEQUENCE</scope>
</reference>
<organism evidence="5 6">
    <name type="scientific">Pelobates cultripes</name>
    <name type="common">Western spadefoot toad</name>
    <dbReference type="NCBI Taxonomy" id="61616"/>
    <lineage>
        <taxon>Eukaryota</taxon>
        <taxon>Metazoa</taxon>
        <taxon>Chordata</taxon>
        <taxon>Craniata</taxon>
        <taxon>Vertebrata</taxon>
        <taxon>Euteleostomi</taxon>
        <taxon>Amphibia</taxon>
        <taxon>Batrachia</taxon>
        <taxon>Anura</taxon>
        <taxon>Pelobatoidea</taxon>
        <taxon>Pelobatidae</taxon>
        <taxon>Pelobates</taxon>
    </lineage>
</organism>
<evidence type="ECO:0000256" key="2">
    <source>
        <dbReference type="ARBA" id="ARBA00055252"/>
    </source>
</evidence>
<dbReference type="AlphaFoldDB" id="A0AAD1W7W8"/>
<dbReference type="Pfam" id="PF25442">
    <property type="entry name" value="Ubiquitin_RHG40_C"/>
    <property type="match status" value="1"/>
</dbReference>
<dbReference type="InterPro" id="IPR000198">
    <property type="entry name" value="RhoGAP_dom"/>
</dbReference>
<dbReference type="Pfam" id="PF00620">
    <property type="entry name" value="RhoGAP"/>
    <property type="match status" value="1"/>
</dbReference>